<accession>A0A1I0NDU2</accession>
<reference evidence="2" key="1">
    <citation type="submission" date="2016-10" db="EMBL/GenBank/DDBJ databases">
        <authorList>
            <person name="Varghese N."/>
        </authorList>
    </citation>
    <scope>NUCLEOTIDE SEQUENCE [LARGE SCALE GENOMIC DNA]</scope>
    <source>
        <strain evidence="2">CGMCC 1.12284</strain>
    </source>
</reference>
<organism evidence="1 2">
    <name type="scientific">Natrinema salifodinae</name>
    <dbReference type="NCBI Taxonomy" id="1202768"/>
    <lineage>
        <taxon>Archaea</taxon>
        <taxon>Methanobacteriati</taxon>
        <taxon>Methanobacteriota</taxon>
        <taxon>Stenosarchaea group</taxon>
        <taxon>Halobacteria</taxon>
        <taxon>Halobacteriales</taxon>
        <taxon>Natrialbaceae</taxon>
        <taxon>Natrinema</taxon>
    </lineage>
</organism>
<evidence type="ECO:0000313" key="1">
    <source>
        <dbReference type="EMBL" id="SEV99262.1"/>
    </source>
</evidence>
<sequence length="61" mass="7328">MLKSLNNFRFTLVHFLEPCTKLVFFPRSNTRTSNHNLGHDNNYLRHVLMFFAKIIPVFFNQ</sequence>
<protein>
    <submittedName>
        <fullName evidence="1">Uncharacterized protein</fullName>
    </submittedName>
</protein>
<dbReference type="EMBL" id="FOIS01000002">
    <property type="protein sequence ID" value="SEV99262.1"/>
    <property type="molecule type" value="Genomic_DNA"/>
</dbReference>
<dbReference type="STRING" id="1202768.SAMN05216285_1603"/>
<proteinExistence type="predicted"/>
<dbReference type="AlphaFoldDB" id="A0A1I0NDU2"/>
<keyword evidence="2" id="KW-1185">Reference proteome</keyword>
<name>A0A1I0NDU2_9EURY</name>
<dbReference type="Proteomes" id="UP000183275">
    <property type="component" value="Unassembled WGS sequence"/>
</dbReference>
<gene>
    <name evidence="1" type="ORF">SAMN05216285_1603</name>
</gene>
<evidence type="ECO:0000313" key="2">
    <source>
        <dbReference type="Proteomes" id="UP000183275"/>
    </source>
</evidence>